<dbReference type="PROSITE" id="PS50983">
    <property type="entry name" value="FE_B12_PBP"/>
    <property type="match status" value="1"/>
</dbReference>
<evidence type="ECO:0000256" key="1">
    <source>
        <dbReference type="ARBA" id="ARBA00004196"/>
    </source>
</evidence>
<dbReference type="Gene3D" id="3.40.50.1980">
    <property type="entry name" value="Nitrogenase molybdenum iron protein domain"/>
    <property type="match status" value="2"/>
</dbReference>
<dbReference type="EMBL" id="BAABAL010000005">
    <property type="protein sequence ID" value="GAA3995868.1"/>
    <property type="molecule type" value="Genomic_DNA"/>
</dbReference>
<reference evidence="9" key="1">
    <citation type="journal article" date="2019" name="Int. J. Syst. Evol. Microbiol.">
        <title>The Global Catalogue of Microorganisms (GCM) 10K type strain sequencing project: providing services to taxonomists for standard genome sequencing and annotation.</title>
        <authorList>
            <consortium name="The Broad Institute Genomics Platform"/>
            <consortium name="The Broad Institute Genome Sequencing Center for Infectious Disease"/>
            <person name="Wu L."/>
            <person name="Ma J."/>
        </authorList>
    </citation>
    <scope>NUCLEOTIDE SEQUENCE [LARGE SCALE GENOMIC DNA]</scope>
    <source>
        <strain evidence="9">JCM 17342</strain>
    </source>
</reference>
<feature type="signal peptide" evidence="6">
    <location>
        <begin position="1"/>
        <end position="24"/>
    </location>
</feature>
<dbReference type="RefSeq" id="WP_344871971.1">
    <property type="nucleotide sequence ID" value="NZ_BAABAL010000005.1"/>
</dbReference>
<dbReference type="PANTHER" id="PTHR30532">
    <property type="entry name" value="IRON III DICITRATE-BINDING PERIPLASMIC PROTEIN"/>
    <property type="match status" value="1"/>
</dbReference>
<dbReference type="Proteomes" id="UP001501747">
    <property type="component" value="Unassembled WGS sequence"/>
</dbReference>
<keyword evidence="4 6" id="KW-0732">Signal</keyword>
<dbReference type="PROSITE" id="PS51257">
    <property type="entry name" value="PROKAR_LIPOPROTEIN"/>
    <property type="match status" value="1"/>
</dbReference>
<evidence type="ECO:0000256" key="3">
    <source>
        <dbReference type="ARBA" id="ARBA00022448"/>
    </source>
</evidence>
<gene>
    <name evidence="8" type="ORF">GCM10022247_14750</name>
</gene>
<keyword evidence="3" id="KW-0813">Transport</keyword>
<feature type="domain" description="Fe/B12 periplasmic-binding" evidence="7">
    <location>
        <begin position="65"/>
        <end position="329"/>
    </location>
</feature>
<sequence>MRSPRAPLALLAVLALAACTSAPAQPPAAQGGTTQVDTRVEPLSPSLDITDPRGTRITLPATPSRVVCLTGLCDDALTELGLKPAGTSNAALLVHPALLGPEGRSVPVVPGSFGSEDVEAIAGLRPDLVIGLAGVHDQLRQALAKFNAPLWTVDPKDWKDSVGYLRALGSLTGRAKEATDAETRFRSKLATAVKSSRDKGNDKKTVLLMYGSADSIGVDTTDSLVGKLLGSLYTYPWTAKGTNAETASTFSVEEILAKRPDTIFVYSLLFGTDKKLSEQLAANPVWAQIPAVKSGRVHEVAPKPWGSGRGTRSLSLVIDESQSLLSTTP</sequence>
<comment type="subcellular location">
    <subcellularLocation>
        <location evidence="1">Cell envelope</location>
    </subcellularLocation>
</comment>
<dbReference type="SUPFAM" id="SSF53807">
    <property type="entry name" value="Helical backbone' metal receptor"/>
    <property type="match status" value="1"/>
</dbReference>
<evidence type="ECO:0000256" key="2">
    <source>
        <dbReference type="ARBA" id="ARBA00008814"/>
    </source>
</evidence>
<feature type="compositionally biased region" description="Low complexity" evidence="5">
    <location>
        <begin position="24"/>
        <end position="35"/>
    </location>
</feature>
<evidence type="ECO:0000256" key="6">
    <source>
        <dbReference type="SAM" id="SignalP"/>
    </source>
</evidence>
<dbReference type="Pfam" id="PF01497">
    <property type="entry name" value="Peripla_BP_2"/>
    <property type="match status" value="1"/>
</dbReference>
<dbReference type="InterPro" id="IPR002491">
    <property type="entry name" value="ABC_transptr_periplasmic_BD"/>
</dbReference>
<protein>
    <submittedName>
        <fullName evidence="8">ABC transporter substrate-binding protein</fullName>
    </submittedName>
</protein>
<proteinExistence type="inferred from homology"/>
<evidence type="ECO:0000256" key="5">
    <source>
        <dbReference type="SAM" id="MobiDB-lite"/>
    </source>
</evidence>
<accession>A0ABP7RDD5</accession>
<feature type="region of interest" description="Disordered" evidence="5">
    <location>
        <begin position="24"/>
        <end position="52"/>
    </location>
</feature>
<evidence type="ECO:0000313" key="8">
    <source>
        <dbReference type="EMBL" id="GAA3995868.1"/>
    </source>
</evidence>
<evidence type="ECO:0000259" key="7">
    <source>
        <dbReference type="PROSITE" id="PS50983"/>
    </source>
</evidence>
<comment type="caution">
    <text evidence="8">The sequence shown here is derived from an EMBL/GenBank/DDBJ whole genome shotgun (WGS) entry which is preliminary data.</text>
</comment>
<evidence type="ECO:0000313" key="9">
    <source>
        <dbReference type="Proteomes" id="UP001501747"/>
    </source>
</evidence>
<feature type="chain" id="PRO_5046143894" evidence="6">
    <location>
        <begin position="25"/>
        <end position="329"/>
    </location>
</feature>
<comment type="similarity">
    <text evidence="2">Belongs to the bacterial solute-binding protein 8 family.</text>
</comment>
<evidence type="ECO:0000256" key="4">
    <source>
        <dbReference type="ARBA" id="ARBA00022729"/>
    </source>
</evidence>
<dbReference type="InterPro" id="IPR051313">
    <property type="entry name" value="Bact_iron-sidero_bind"/>
</dbReference>
<dbReference type="PANTHER" id="PTHR30532:SF1">
    <property type="entry name" value="IRON(3+)-HYDROXAMATE-BINDING PROTEIN FHUD"/>
    <property type="match status" value="1"/>
</dbReference>
<name>A0ABP7RDD5_9PSEU</name>
<organism evidence="8 9">
    <name type="scientific">Allokutzneria multivorans</name>
    <dbReference type="NCBI Taxonomy" id="1142134"/>
    <lineage>
        <taxon>Bacteria</taxon>
        <taxon>Bacillati</taxon>
        <taxon>Actinomycetota</taxon>
        <taxon>Actinomycetes</taxon>
        <taxon>Pseudonocardiales</taxon>
        <taxon>Pseudonocardiaceae</taxon>
        <taxon>Allokutzneria</taxon>
    </lineage>
</organism>
<keyword evidence="9" id="KW-1185">Reference proteome</keyword>